<reference evidence="2 5" key="1">
    <citation type="journal article" date="2005" name="Science">
        <title>Genome of the host-cell transforming parasite Theileria annulata compared with T. parva.</title>
        <authorList>
            <person name="Pain A."/>
            <person name="Renauld H."/>
            <person name="Berriman M."/>
            <person name="Murphy L."/>
            <person name="Yeats C.A."/>
            <person name="Weir W."/>
            <person name="Kerhornou A."/>
            <person name="Aslett M."/>
            <person name="Bishop R."/>
            <person name="Bouchier C."/>
            <person name="Cochet M."/>
            <person name="Coulson R.M.R."/>
            <person name="Cronin A."/>
            <person name="de Villiers E.P."/>
            <person name="Fraser A."/>
            <person name="Fosker N."/>
            <person name="Gardner M."/>
            <person name="Goble A."/>
            <person name="Griffiths-Jones S."/>
            <person name="Harris D.E."/>
            <person name="Katzer F."/>
            <person name="Larke N."/>
            <person name="Lord A."/>
            <person name="Maser P."/>
            <person name="McKellar S."/>
            <person name="Mooney P."/>
            <person name="Morton F."/>
            <person name="Nene V."/>
            <person name="O'Neil S."/>
            <person name="Price C."/>
            <person name="Quail M.A."/>
            <person name="Rabbinowitsch E."/>
            <person name="Rawlings N.D."/>
            <person name="Rutter S."/>
            <person name="Saunders D."/>
            <person name="Seeger K."/>
            <person name="Shah T."/>
            <person name="Squares R."/>
            <person name="Squares S."/>
            <person name="Tivey A."/>
            <person name="Walker A.R."/>
            <person name="Woodward J."/>
            <person name="Dobbelaere D.A.E."/>
            <person name="Langsley G."/>
            <person name="Rajandream M.A."/>
            <person name="McKeever D."/>
            <person name="Shiels B."/>
            <person name="Tait A."/>
            <person name="Barrell B.G."/>
            <person name="Hall N."/>
        </authorList>
    </citation>
    <scope>NUCLEOTIDE SEQUENCE [LARGE SCALE GENOMIC DNA]</scope>
    <source>
        <strain evidence="5">Ankara</strain>
        <strain evidence="2">Ankara isolate clone C9</strain>
    </source>
</reference>
<evidence type="ECO:0000256" key="1">
    <source>
        <dbReference type="SAM" id="Phobius"/>
    </source>
</evidence>
<dbReference type="AlphaFoldDB" id="Q4UEC3"/>
<dbReference type="OrthoDB" id="361236at2759"/>
<dbReference type="InParanoid" id="Q4UEC3"/>
<dbReference type="EMBL" id="UIVS01000002">
    <property type="protein sequence ID" value="SVP91685.1"/>
    <property type="molecule type" value="Genomic_DNA"/>
</dbReference>
<evidence type="ECO:0000313" key="5">
    <source>
        <dbReference type="Proteomes" id="UP000001950"/>
    </source>
</evidence>
<dbReference type="EMBL" id="UIVT01000002">
    <property type="protein sequence ID" value="SVP91280.1"/>
    <property type="molecule type" value="Genomic_DNA"/>
</dbReference>
<gene>
    <name evidence="2" type="ORF">TA13075</name>
    <name evidence="3" type="ORF">TAT_000174800</name>
    <name evidence="4" type="ORF">TAV_000175000</name>
</gene>
<keyword evidence="1" id="KW-1133">Transmembrane helix</keyword>
<evidence type="ECO:0000313" key="3">
    <source>
        <dbReference type="EMBL" id="SVP91280.1"/>
    </source>
</evidence>
<dbReference type="RefSeq" id="XP_952298.1">
    <property type="nucleotide sequence ID" value="XM_947205.1"/>
</dbReference>
<feature type="transmembrane region" description="Helical" evidence="1">
    <location>
        <begin position="134"/>
        <end position="161"/>
    </location>
</feature>
<organism evidence="2 5">
    <name type="scientific">Theileria annulata</name>
    <dbReference type="NCBI Taxonomy" id="5874"/>
    <lineage>
        <taxon>Eukaryota</taxon>
        <taxon>Sar</taxon>
        <taxon>Alveolata</taxon>
        <taxon>Apicomplexa</taxon>
        <taxon>Aconoidasida</taxon>
        <taxon>Piroplasmida</taxon>
        <taxon>Theileriidae</taxon>
        <taxon>Theileria</taxon>
    </lineage>
</organism>
<dbReference type="GeneID" id="3862023"/>
<dbReference type="eggNOG" id="ENOG502TND1">
    <property type="taxonomic scope" value="Eukaryota"/>
</dbReference>
<protein>
    <submittedName>
        <fullName evidence="2">Uncharacterized protein</fullName>
    </submittedName>
</protein>
<feature type="transmembrane region" description="Helical" evidence="1">
    <location>
        <begin position="21"/>
        <end position="45"/>
    </location>
</feature>
<proteinExistence type="predicted"/>
<keyword evidence="5" id="KW-1185">Reference proteome</keyword>
<dbReference type="KEGG" id="tan:TA13075"/>
<keyword evidence="1" id="KW-0472">Membrane</keyword>
<reference evidence="3" key="2">
    <citation type="submission" date="2018-07" db="EMBL/GenBank/DDBJ databases">
        <authorList>
            <person name="Quirk P.G."/>
            <person name="Krulwich T.A."/>
        </authorList>
    </citation>
    <scope>NUCLEOTIDE SEQUENCE</scope>
    <source>
        <strain evidence="3">Anand</strain>
    </source>
</reference>
<dbReference type="EMBL" id="CR940348">
    <property type="protein sequence ID" value="CAI74566.1"/>
    <property type="molecule type" value="Genomic_DNA"/>
</dbReference>
<feature type="transmembrane region" description="Helical" evidence="1">
    <location>
        <begin position="85"/>
        <end position="114"/>
    </location>
</feature>
<dbReference type="OMA" id="EFFFKFQ"/>
<keyword evidence="1" id="KW-0812">Transmembrane</keyword>
<sequence>MANIKQQKWIFKDRSAVVSGMFGIPITFCLLILAILMLGIFIITWSIEGKVLVRVIGFNLPVIIKIMSLVSTLALFSFLINSTGVIYFVVFSTLIYFISHSILLSGILEFFFKFQEYDKPFMDMTYYHPSNLDFYFVIAICMLRVLLGIPFSYYSLVLFTIRKSGGTGFRRIPAFKLEINSLIEQAKILKKRYEYVIKRNAIFEISKSQS</sequence>
<accession>Q4UEC3</accession>
<feature type="transmembrane region" description="Helical" evidence="1">
    <location>
        <begin position="51"/>
        <end position="78"/>
    </location>
</feature>
<dbReference type="VEuPathDB" id="PiroplasmaDB:TA13075"/>
<name>Q4UEC3_THEAN</name>
<dbReference type="Proteomes" id="UP000001950">
    <property type="component" value="Chromosome 2"/>
</dbReference>
<evidence type="ECO:0000313" key="4">
    <source>
        <dbReference type="EMBL" id="SVP91685.1"/>
    </source>
</evidence>
<evidence type="ECO:0000313" key="2">
    <source>
        <dbReference type="EMBL" id="CAI74566.1"/>
    </source>
</evidence>